<dbReference type="EMBL" id="DUZY01000002">
    <property type="protein sequence ID" value="DAD29537.1"/>
    <property type="molecule type" value="Genomic_DNA"/>
</dbReference>
<keyword evidence="3" id="KW-1185">Reference proteome</keyword>
<name>A0A822YAT5_NELNU</name>
<accession>A0A822YAT5</accession>
<evidence type="ECO:0000313" key="2">
    <source>
        <dbReference type="EMBL" id="DAD29537.1"/>
    </source>
</evidence>
<feature type="signal peptide" evidence="1">
    <location>
        <begin position="1"/>
        <end position="26"/>
    </location>
</feature>
<comment type="caution">
    <text evidence="2">The sequence shown here is derived from an EMBL/GenBank/DDBJ whole genome shotgun (WGS) entry which is preliminary data.</text>
</comment>
<evidence type="ECO:0000313" key="3">
    <source>
        <dbReference type="Proteomes" id="UP000607653"/>
    </source>
</evidence>
<proteinExistence type="predicted"/>
<dbReference type="AlphaFoldDB" id="A0A822YAT5"/>
<organism evidence="2 3">
    <name type="scientific">Nelumbo nucifera</name>
    <name type="common">Sacred lotus</name>
    <dbReference type="NCBI Taxonomy" id="4432"/>
    <lineage>
        <taxon>Eukaryota</taxon>
        <taxon>Viridiplantae</taxon>
        <taxon>Streptophyta</taxon>
        <taxon>Embryophyta</taxon>
        <taxon>Tracheophyta</taxon>
        <taxon>Spermatophyta</taxon>
        <taxon>Magnoliopsida</taxon>
        <taxon>Proteales</taxon>
        <taxon>Nelumbonaceae</taxon>
        <taxon>Nelumbo</taxon>
    </lineage>
</organism>
<evidence type="ECO:0008006" key="4">
    <source>
        <dbReference type="Google" id="ProtNLM"/>
    </source>
</evidence>
<reference evidence="2 3" key="1">
    <citation type="journal article" date="2020" name="Mol. Biol. Evol.">
        <title>Distinct Expression and Methylation Patterns for Genes with Different Fates following a Single Whole-Genome Duplication in Flowering Plants.</title>
        <authorList>
            <person name="Shi T."/>
            <person name="Rahmani R.S."/>
            <person name="Gugger P.F."/>
            <person name="Wang M."/>
            <person name="Li H."/>
            <person name="Zhang Y."/>
            <person name="Li Z."/>
            <person name="Wang Q."/>
            <person name="Van de Peer Y."/>
            <person name="Marchal K."/>
            <person name="Chen J."/>
        </authorList>
    </citation>
    <scope>NUCLEOTIDE SEQUENCE [LARGE SCALE GENOMIC DNA]</scope>
    <source>
        <tissue evidence="2">Leaf</tissue>
    </source>
</reference>
<dbReference type="Proteomes" id="UP000607653">
    <property type="component" value="Unassembled WGS sequence"/>
</dbReference>
<evidence type="ECO:0000256" key="1">
    <source>
        <dbReference type="SAM" id="SignalP"/>
    </source>
</evidence>
<feature type="chain" id="PRO_5032791098" description="Thionin-like protein 2" evidence="1">
    <location>
        <begin position="27"/>
        <end position="88"/>
    </location>
</feature>
<protein>
    <recommendedName>
        <fullName evidence="4">Thionin-like protein 2</fullName>
    </recommendedName>
</protein>
<gene>
    <name evidence="2" type="ORF">HUJ06_031005</name>
</gene>
<sequence length="88" mass="9898">MASNRVVAVLLIFALVMSMNVEEVKCESFWKEFVAAFKPVPEKERDPAKDSQYCMELICMPKCMALSGATTQVCTKECTSVCRTYRSS</sequence>
<keyword evidence="1" id="KW-0732">Signal</keyword>